<feature type="compositionally biased region" description="Low complexity" evidence="1">
    <location>
        <begin position="89"/>
        <end position="106"/>
    </location>
</feature>
<feature type="non-terminal residue" evidence="2">
    <location>
        <position position="1"/>
    </location>
</feature>
<evidence type="ECO:0000313" key="2">
    <source>
        <dbReference type="EMBL" id="EJK45879.1"/>
    </source>
</evidence>
<evidence type="ECO:0000256" key="1">
    <source>
        <dbReference type="SAM" id="MobiDB-lite"/>
    </source>
</evidence>
<feature type="compositionally biased region" description="Basic and acidic residues" evidence="1">
    <location>
        <begin position="49"/>
        <end position="71"/>
    </location>
</feature>
<dbReference type="Proteomes" id="UP000266841">
    <property type="component" value="Unassembled WGS sequence"/>
</dbReference>
<comment type="caution">
    <text evidence="2">The sequence shown here is derived from an EMBL/GenBank/DDBJ whole genome shotgun (WGS) entry which is preliminary data.</text>
</comment>
<dbReference type="OMA" id="CITTRRV"/>
<name>K0R3A6_THAOC</name>
<feature type="region of interest" description="Disordered" evidence="1">
    <location>
        <begin position="214"/>
        <end position="320"/>
    </location>
</feature>
<organism evidence="2 3">
    <name type="scientific">Thalassiosira oceanica</name>
    <name type="common">Marine diatom</name>
    <dbReference type="NCBI Taxonomy" id="159749"/>
    <lineage>
        <taxon>Eukaryota</taxon>
        <taxon>Sar</taxon>
        <taxon>Stramenopiles</taxon>
        <taxon>Ochrophyta</taxon>
        <taxon>Bacillariophyta</taxon>
        <taxon>Coscinodiscophyceae</taxon>
        <taxon>Thalassiosirophycidae</taxon>
        <taxon>Thalassiosirales</taxon>
        <taxon>Thalassiosiraceae</taxon>
        <taxon>Thalassiosira</taxon>
    </lineage>
</organism>
<proteinExistence type="predicted"/>
<evidence type="ECO:0000313" key="3">
    <source>
        <dbReference type="Proteomes" id="UP000266841"/>
    </source>
</evidence>
<feature type="compositionally biased region" description="Gly residues" evidence="1">
    <location>
        <begin position="262"/>
        <end position="272"/>
    </location>
</feature>
<feature type="compositionally biased region" description="Gly residues" evidence="1">
    <location>
        <begin position="214"/>
        <end position="241"/>
    </location>
</feature>
<dbReference type="EMBL" id="AGNL01048179">
    <property type="protein sequence ID" value="EJK45879.1"/>
    <property type="molecule type" value="Genomic_DNA"/>
</dbReference>
<dbReference type="AlphaFoldDB" id="K0R3A6"/>
<protein>
    <submittedName>
        <fullName evidence="2">Uncharacterized protein</fullName>
    </submittedName>
</protein>
<feature type="region of interest" description="Disordered" evidence="1">
    <location>
        <begin position="1"/>
        <end position="170"/>
    </location>
</feature>
<keyword evidence="3" id="KW-1185">Reference proteome</keyword>
<gene>
    <name evidence="2" type="ORF">THAOC_35483</name>
</gene>
<accession>K0R3A6</accession>
<sequence length="320" mass="30870">VGAGAGERSAPRDERTAGSAPDPPSATGSGKGAGSGSSSDPDGGGGGGSDRRRAGGGQRKQDGRDGPRPRDGAAGGSSPAWDRRPSPSSPRSRATAARRTAPDTARGIIRETSGVERGGTTVHPPPRAAPVAAGEQPPGEEEDEARPYGERPPQLGGTRERGGSSGSMGAVHAQRVDVYPDGSGFVTNADGTRTFSRGSSTTLPLAATMAGQAGGLSGSGHSLPGGYGFNPPGSGGGGQGGSAPSSPMFSFAGPQAPDPAGSFGGFGGGGGQRAMAAVGAPSPMMPADAGVQGMGGGQQGGGGNGGKQRLPLQLLGGTRA</sequence>
<feature type="compositionally biased region" description="Gly residues" evidence="1">
    <location>
        <begin position="292"/>
        <end position="306"/>
    </location>
</feature>
<reference evidence="2 3" key="1">
    <citation type="journal article" date="2012" name="Genome Biol.">
        <title>Genome and low-iron response of an oceanic diatom adapted to chronic iron limitation.</title>
        <authorList>
            <person name="Lommer M."/>
            <person name="Specht M."/>
            <person name="Roy A.S."/>
            <person name="Kraemer L."/>
            <person name="Andreson R."/>
            <person name="Gutowska M.A."/>
            <person name="Wolf J."/>
            <person name="Bergner S.V."/>
            <person name="Schilhabel M.B."/>
            <person name="Klostermeier U.C."/>
            <person name="Beiko R.G."/>
            <person name="Rosenstiel P."/>
            <person name="Hippler M."/>
            <person name="Laroche J."/>
        </authorList>
    </citation>
    <scope>NUCLEOTIDE SEQUENCE [LARGE SCALE GENOMIC DNA]</scope>
    <source>
        <strain evidence="2 3">CCMP1005</strain>
    </source>
</reference>